<dbReference type="EMBL" id="QRDZ01000013">
    <property type="protein sequence ID" value="RED76133.1"/>
    <property type="molecule type" value="Genomic_DNA"/>
</dbReference>
<protein>
    <submittedName>
        <fullName evidence="2">Ig-like protein group 2</fullName>
    </submittedName>
</protein>
<dbReference type="Pfam" id="PF06439">
    <property type="entry name" value="3keto-disac_hyd"/>
    <property type="match status" value="1"/>
</dbReference>
<feature type="domain" description="PKD/Chitinase" evidence="1">
    <location>
        <begin position="1610"/>
        <end position="1698"/>
    </location>
</feature>
<dbReference type="InterPro" id="IPR035986">
    <property type="entry name" value="PKD_dom_sf"/>
</dbReference>
<organism evidence="2 3">
    <name type="scientific">Cohnella phaseoli</name>
    <dbReference type="NCBI Taxonomy" id="456490"/>
    <lineage>
        <taxon>Bacteria</taxon>
        <taxon>Bacillati</taxon>
        <taxon>Bacillota</taxon>
        <taxon>Bacilli</taxon>
        <taxon>Bacillales</taxon>
        <taxon>Paenibacillaceae</taxon>
        <taxon>Cohnella</taxon>
    </lineage>
</organism>
<proteinExistence type="predicted"/>
<dbReference type="SUPFAM" id="SSF49299">
    <property type="entry name" value="PKD domain"/>
    <property type="match status" value="1"/>
</dbReference>
<feature type="domain" description="PKD/Chitinase" evidence="1">
    <location>
        <begin position="397"/>
        <end position="493"/>
    </location>
</feature>
<dbReference type="CDD" id="cd00146">
    <property type="entry name" value="PKD"/>
    <property type="match status" value="1"/>
</dbReference>
<keyword evidence="3" id="KW-1185">Reference proteome</keyword>
<dbReference type="Gene3D" id="2.60.40.1080">
    <property type="match status" value="1"/>
</dbReference>
<accession>A0A3D9JPT1</accession>
<dbReference type="InterPro" id="IPR013783">
    <property type="entry name" value="Ig-like_fold"/>
</dbReference>
<dbReference type="InterPro" id="IPR022409">
    <property type="entry name" value="PKD/Chitinase_dom"/>
</dbReference>
<dbReference type="InterPro" id="IPR010496">
    <property type="entry name" value="AL/BT2_dom"/>
</dbReference>
<dbReference type="Pfam" id="PF02368">
    <property type="entry name" value="Big_2"/>
    <property type="match status" value="1"/>
</dbReference>
<sequence>MDNKKFRASEYIDDPVLEQIAITEKGGTRFDLKGNMNKDYPAENSKFRTIIDSNKYKPGQWKDKDGKTYASSNVTSTKLNKNKMKWVVRPENQTYKPAPPTEDSPGVWPGNDMWIVHYTYTGGPNWTSNERYGDPGNYKFVVSYATPMDLWWDGEVKQTKTMRMTPMSVSVNQSKNMVAEVETTGYGAVNWTSVSARAENWNSSNTAVATVDSKGKVTGKKAGTTVVSAEWKSGLYHLKASATVTVVAGTTPPDPEPTPEPQPYEITGNFDILPDQTIEWRDTFTFRPRDFVISAQCTYQKHHYLIERDGNWSRSNNVTSRTADTVYPYSSYPDIIGIGVHQVSLKIFAKCDGKDVETGWLGTKDLIVNGPVSNSPPYFNAGWFEEYDRFSWDAPWYVVVNKKVNLRIINKPYPVADPAEPYDPDGDPITYTWDFANSKSSWVQSLPEKYGLWLNDEMHTNILAEELGQHCARVTARDPFGAAATRNVCVQVIPENPIPMIDGPYEVVEGRPLPRSFDGSRSFSPIKRSIVKYDWTNVHERYYTPGQEVITLEVTDSGGLKSEAPASHTLTVKEDLPPVPKLDFDNTALRTTPVVMTNNSYSPDNDIIVENLTTYRYDSNNDGSFEDETSIPVDFDENDIFIFNPPRIGNYRFHVYVKEDWGKEAQKDFDLKIVNDNPQTSFTVSGEIEQPPGALPDALLPNQLLGSTWKTSNFNGDLAKRFYRTGNELVSGITHTQVEPVWPVYPHEYLNKESRYFAPTAGAEIRGVDFDELLRAAFGEEYTLTTKDNGVNAPYNSRYTHQMRKNGVIEAELNSPWSDEYIRGLGSYSFITDGRLAIYNYSGQLCSWNSSDGTTGTYGGTNYNYFYYNPSTNKVVIWNGQLCDSDGKYNNLSYVTGDPEFKVKTSYVEGSGNVYYIARMIGPTEAYSVSLPRDAVEYRVGYSTAQVLPKVFPVSTDGNRMAHLEFRSGGNTYLIIRNNTTGGKISEHLVYSDADSDPSSVKVLHYALNRIVINYGSTIEVYDFNGNKVWGKTLSAIGIGNITRFSSSAIASKDGKVLWIDQTGSDSNFKLYYKSLNLLTGAIDQSVELGSYDVGHYYYRGPVAYPPRFMDDGKVFLTYGAYTDSYDCYGCRRHQVTNKVVDGPGIIPEYSSNLGQFYSTSKEIINAEFQYALKLPKTFYKTRESAGLSFRMTDNRNMYRVETTNYHVRIVKVVDGNRTILKEISRDSPPDVWTNYKVRVVGKRIKVYINGVPLVEVIEDSPPIFGYYGPYANREYVSFKDMSVLPYEVDMMDNVALVDESVEYETSWSDPENDPQLKERTTWDFEHIDPNKFLNAGDGKSGLSSVHGKTVDSPILSFDRVGLYKITYRGSDDPHPDYKFPSMTFDAYRQFSDDYWQNIAVHRRPIAQFTLSIDPGTKKVVWNDTSYDPDRWLNPTNYSSEATGIDYKNSRGITKRVYYSISPSGEVSDTQLISPREAGVYTVGEAVRDEYNAWSEWYIQAINITQPIIDEPPIPGFTLSKTTLSASETLTITSTAWDKEDGPAENLPHQYFIRNLTTGTAESLQSTDRGTWTKSFSSLGEFEIRQVVRDSVGQTAQLIKRVQVVNTPPVANFDWTPKPAWEGDTVHLINQSTDADGDTLSSAWVITGPNGYYRTSSETNPSFSDTANRPGVYSVQLTVRDPIGASDTITKPIVVGDLTIEGQVLHTADWEEYRLKWNATNPTKKRDQNVFWAGEAFVLASIVTDTGPTSTTKPLQVVAQLLTRTNSVVMTTTDRIRFTGEMLDIGFAKTLKDGPYTMRFTVNWSNGVVDSVDVPIIIRGNINDVILVHNRH</sequence>
<evidence type="ECO:0000259" key="1">
    <source>
        <dbReference type="SMART" id="SM00089"/>
    </source>
</evidence>
<dbReference type="Gene3D" id="2.60.120.560">
    <property type="entry name" value="Exo-inulinase, domain 1"/>
    <property type="match status" value="1"/>
</dbReference>
<evidence type="ECO:0000313" key="2">
    <source>
        <dbReference type="EMBL" id="RED76133.1"/>
    </source>
</evidence>
<dbReference type="SUPFAM" id="SSF49373">
    <property type="entry name" value="Invasin/intimin cell-adhesion fragments"/>
    <property type="match status" value="1"/>
</dbReference>
<comment type="caution">
    <text evidence="2">The sequence shown here is derived from an EMBL/GenBank/DDBJ whole genome shotgun (WGS) entry which is preliminary data.</text>
</comment>
<name>A0A3D9JPT1_9BACL</name>
<dbReference type="InterPro" id="IPR003343">
    <property type="entry name" value="Big_2"/>
</dbReference>
<dbReference type="Gene3D" id="2.60.40.10">
    <property type="entry name" value="Immunoglobulins"/>
    <property type="match status" value="1"/>
</dbReference>
<reference evidence="2 3" key="1">
    <citation type="submission" date="2018-07" db="EMBL/GenBank/DDBJ databases">
        <title>Genomic Encyclopedia of Type Strains, Phase III (KMG-III): the genomes of soil and plant-associated and newly described type strains.</title>
        <authorList>
            <person name="Whitman W."/>
        </authorList>
    </citation>
    <scope>NUCLEOTIDE SEQUENCE [LARGE SCALE GENOMIC DNA]</scope>
    <source>
        <strain evidence="2 3">CECT 7287</strain>
    </source>
</reference>
<feature type="domain" description="PKD/Chitinase" evidence="1">
    <location>
        <begin position="1514"/>
        <end position="1607"/>
    </location>
</feature>
<dbReference type="GO" id="GO:0016787">
    <property type="term" value="F:hydrolase activity"/>
    <property type="evidence" value="ECO:0007669"/>
    <property type="project" value="InterPro"/>
</dbReference>
<dbReference type="SMART" id="SM00089">
    <property type="entry name" value="PKD"/>
    <property type="match status" value="3"/>
</dbReference>
<gene>
    <name evidence="2" type="ORF">DFP98_113194</name>
</gene>
<dbReference type="Proteomes" id="UP000256977">
    <property type="component" value="Unassembled WGS sequence"/>
</dbReference>
<evidence type="ECO:0000313" key="3">
    <source>
        <dbReference type="Proteomes" id="UP000256977"/>
    </source>
</evidence>
<dbReference type="InterPro" id="IPR008964">
    <property type="entry name" value="Invasin/intimin_cell_adhesion"/>
</dbReference>